<dbReference type="PROSITE" id="PS01180">
    <property type="entry name" value="CUB"/>
    <property type="match status" value="1"/>
</dbReference>
<evidence type="ECO:0000259" key="5">
    <source>
        <dbReference type="PROSITE" id="PS01180"/>
    </source>
</evidence>
<dbReference type="InterPro" id="IPR000436">
    <property type="entry name" value="Sushi_SCR_CCP_dom"/>
</dbReference>
<comment type="caution">
    <text evidence="2">Lacks conserved residue(s) required for the propagation of feature annotation.</text>
</comment>
<dbReference type="InterPro" id="IPR011641">
    <property type="entry name" value="Tyr-kin_ephrin_A/B_rcpt-like"/>
</dbReference>
<dbReference type="Gene3D" id="2.10.50.10">
    <property type="entry name" value="Tumor Necrosis Factor Receptor, subunit A, domain 2"/>
    <property type="match status" value="6"/>
</dbReference>
<dbReference type="SUPFAM" id="SSF57184">
    <property type="entry name" value="Growth factor receptor domain"/>
    <property type="match status" value="4"/>
</dbReference>
<evidence type="ECO:0000256" key="3">
    <source>
        <dbReference type="SAM" id="Phobius"/>
    </source>
</evidence>
<dbReference type="Pfam" id="PF07699">
    <property type="entry name" value="Ephrin_rec_like"/>
    <property type="match status" value="6"/>
</dbReference>
<evidence type="ECO:0000256" key="1">
    <source>
        <dbReference type="ARBA" id="ARBA00023157"/>
    </source>
</evidence>
<organism evidence="6 7">
    <name type="scientific">Magallana gigas</name>
    <name type="common">Pacific oyster</name>
    <name type="synonym">Crassostrea gigas</name>
    <dbReference type="NCBI Taxonomy" id="29159"/>
    <lineage>
        <taxon>Eukaryota</taxon>
        <taxon>Metazoa</taxon>
        <taxon>Spiralia</taxon>
        <taxon>Lophotrochozoa</taxon>
        <taxon>Mollusca</taxon>
        <taxon>Bivalvia</taxon>
        <taxon>Autobranchia</taxon>
        <taxon>Pteriomorphia</taxon>
        <taxon>Ostreida</taxon>
        <taxon>Ostreoidea</taxon>
        <taxon>Ostreidae</taxon>
        <taxon>Magallana</taxon>
    </lineage>
</organism>
<feature type="chain" id="PRO_5036461800" description="CUB domain-containing protein" evidence="4">
    <location>
        <begin position="21"/>
        <end position="1884"/>
    </location>
</feature>
<dbReference type="PANTHER" id="PTHR46967:SF2">
    <property type="entry name" value="SUSHI, VON WILLEBRAND FACTOR TYPE A, EGF AND PENTRAXIN DOMAIN-CONTAINING PROTEIN 1-LIKE"/>
    <property type="match status" value="1"/>
</dbReference>
<evidence type="ECO:0000313" key="7">
    <source>
        <dbReference type="Proteomes" id="UP000005408"/>
    </source>
</evidence>
<feature type="domain" description="CUB" evidence="5">
    <location>
        <begin position="1182"/>
        <end position="1320"/>
    </location>
</feature>
<name>A0A8W8J9X6_MAGGI</name>
<proteinExistence type="predicted"/>
<dbReference type="InterPro" id="IPR000859">
    <property type="entry name" value="CUB_dom"/>
</dbReference>
<evidence type="ECO:0000256" key="2">
    <source>
        <dbReference type="PROSITE-ProRule" id="PRU00059"/>
    </source>
</evidence>
<dbReference type="SMART" id="SM00032">
    <property type="entry name" value="CCP"/>
    <property type="match status" value="5"/>
</dbReference>
<protein>
    <recommendedName>
        <fullName evidence="5">CUB domain-containing protein</fullName>
    </recommendedName>
</protein>
<dbReference type="SMART" id="SM01411">
    <property type="entry name" value="Ephrin_rec_like"/>
    <property type="match status" value="6"/>
</dbReference>
<reference evidence="6" key="1">
    <citation type="submission" date="2022-08" db="UniProtKB">
        <authorList>
            <consortium name="EnsemblMetazoa"/>
        </authorList>
    </citation>
    <scope>IDENTIFICATION</scope>
    <source>
        <strain evidence="6">05x7-T-G4-1.051#20</strain>
    </source>
</reference>
<dbReference type="InterPro" id="IPR009030">
    <property type="entry name" value="Growth_fac_rcpt_cys_sf"/>
</dbReference>
<dbReference type="OrthoDB" id="430340at2759"/>
<feature type="transmembrane region" description="Helical" evidence="3">
    <location>
        <begin position="1706"/>
        <end position="1729"/>
    </location>
</feature>
<keyword evidence="3" id="KW-0472">Membrane</keyword>
<keyword evidence="1" id="KW-1015">Disulfide bond</keyword>
<dbReference type="PANTHER" id="PTHR46967">
    <property type="entry name" value="INSULIN-LIKE GROWTH FACTOR BINDING PROTEIN,N-TERMINAL"/>
    <property type="match status" value="1"/>
</dbReference>
<accession>A0A8W8J9X6</accession>
<keyword evidence="3" id="KW-1133">Transmembrane helix</keyword>
<keyword evidence="7" id="KW-1185">Reference proteome</keyword>
<evidence type="ECO:0000313" key="6">
    <source>
        <dbReference type="EnsemblMetazoa" id="G17814.2:cds"/>
    </source>
</evidence>
<keyword evidence="3" id="KW-0812">Transmembrane</keyword>
<evidence type="ECO:0000256" key="4">
    <source>
        <dbReference type="SAM" id="SignalP"/>
    </source>
</evidence>
<dbReference type="Proteomes" id="UP000005408">
    <property type="component" value="Unassembled WGS sequence"/>
</dbReference>
<keyword evidence="4" id="KW-0732">Signal</keyword>
<sequence>MRNCAVFLLCLITVKTEVYACDDEELSRHLYNATLQENCYQNATSCQSTCTSGHVLENGSQTTIHVCNGTSWIPNTVTCLPARTPVMTTNFTIVYVTEDQPAGNCLYGFNVRMWKSISSFRNAIRSTCGELETGSISIENLELSPLAFQVNVVFHVKFSGEGTETSRDICMDMIEIISNGNQNYLKPFSNISCGASHSAVTKKQTTRSAAFEYNCTEMLGSQPLASSGGVRCVHCFPGNYLNSTRCKPCLQGTYQAVPGQLTCDVCPTGKHVTEDRTKCLDSVCVSTFLSQKTQNIDLTCTSENQMCMSTCSGGYIQDDGGLSTVYNCSGEGWFPPLKSCIKYEYSTYNVDLEAVYTTNDAVAATCLSQFQAFTSAHRDYFQTNISTSCSELHDGNVTIENITIGSIAFQIKMTFHLKFYGSWPTKIMDVCMDIIKITFQSRTTYLHPYTVLQCTDGRTNVTKVSAQRSGDVLNCPDGRLVINSTEASYCIPCSAGTFQNDLICLPCPNGTYQPIIGQTFCQNCSDWTKVNEDRTECRLEEITTLGNISYAGSSPPTEVTLLPNVTEQSTELTTTEQTITTDLAETKETKQNVLTSISTILSTSVSLTTTVVTIETTETSTEKSTSSSPTTTALRTTKGYTIPCGLDQLSSAIPNSKYTCAAHNQTCTVECSSGYVTSEGEASVEYRCEGDVWTPNRKLCLEYDIPFTTIALYTTYSTVDQIALSCLQDFREITERNKDLFQKTITDYCGDLGINAGGLKIENITSISLPFQITNTILITFYEESVDVREVCLDYITLIFLRVPSLLMPYSRLNCTSGLSDVTKVSASHGSPSYSCNNRTYLVNRTSQVYCVPCAPGMYMVSSQCVPCPEGHYQPLPGQLTCEPCTENRTVVDSGTNCTGYTIPCDLDQLSSAIPNSKYTCAAHNQTCTVECSSGYVTSEGEASVEYRCEGDVWTPNRKICLEYDIPFTTIALYTTYSTVDQVALSCLQDFREITERNKELFQKTITDFCGDLGINAGGLKIENITSISLPFQITNTILITFYEESVDVREVCLDYITLIFLHVPSLLMPYSRLNCTSGLSDVTKVSASHGSPSYSCNNRTYLVNRTSQVYCVPCAPGMYMVSSQCVPCPEGHYQPLPGQLTCEPCTENRTVVDSGTNCTGYTIPCDLDQLSSAIPNSKYTCAAHNQTCTVECSSGYVTSEGEASVEYRCEGDVWTPNRKICLEYDIPFTTSALYTTYSTVDQVALSCLQDFREITERNKDLFQKTITDYCGDLGINAGGLKIENITSISLPFQITNTILITFYEESVDVREVCLDYITLIFLRVPSLLMPYSRLNCTSGLSDVTKVSASHGSPSYSCNNRTYLVNRTSQVYCVPCAPGMYMVSSQCVPCPEGHYQPLPGQLTCEPCTGNRTVVDSGTNCTDYTIPCDLDQLSSAIPNSKYTCAAHNQTCTVECSSGYVTSEGEASVEYRCEGDVWTPNRKICLEYDIPFTTIALYTTYSTVDQVALSCLQDFREITERNKELFQKTITDYCGDLGINAGGLKIENITSISLPFQITNTILITFYEESVDVREVCLDYITLIFLHVPSLLMPYSRLNCTSGLSDVTKVSASHGSPFYSCNNRTYLVNRTSQVYCVPCAPGMYMVSSQCVPCPEGHYQPLPGQLTCEPCTENRTVVDRGTNCTVDDENDINLGKSQVGPTGLTETEIIVIAAVSVCVVFLLVVIATVYYCKKSKAKRRTFHADVSADAKSADGASVKSDEYLRGSHEELIPSKSSSTNDPNWTYQDEKIEKSTFASANEAKALDVLNTIIDINIDNGECITAQPPVFENVREEKWRPLRHKNESNVADVINKAKETEPDKAPCRTLSDYDNFQIYVPEPEMSDPD</sequence>
<feature type="signal peptide" evidence="4">
    <location>
        <begin position="1"/>
        <end position="20"/>
    </location>
</feature>
<dbReference type="EnsemblMetazoa" id="G17814.2">
    <property type="protein sequence ID" value="G17814.2:cds"/>
    <property type="gene ID" value="G17814"/>
</dbReference>